<dbReference type="EMBL" id="QNRR01000014">
    <property type="protein sequence ID" value="RBP37265.1"/>
    <property type="molecule type" value="Genomic_DNA"/>
</dbReference>
<keyword evidence="1" id="KW-1133">Transmembrane helix</keyword>
<keyword evidence="3" id="KW-1185">Reference proteome</keyword>
<protein>
    <submittedName>
        <fullName evidence="2">Uncharacterized protein</fullName>
    </submittedName>
</protein>
<evidence type="ECO:0000313" key="3">
    <source>
        <dbReference type="Proteomes" id="UP000253426"/>
    </source>
</evidence>
<dbReference type="AlphaFoldDB" id="A0A366H6Z0"/>
<gene>
    <name evidence="2" type="ORF">DES53_1143</name>
</gene>
<evidence type="ECO:0000313" key="2">
    <source>
        <dbReference type="EMBL" id="RBP37265.1"/>
    </source>
</evidence>
<evidence type="ECO:0000256" key="1">
    <source>
        <dbReference type="SAM" id="Phobius"/>
    </source>
</evidence>
<keyword evidence="1" id="KW-0472">Membrane</keyword>
<feature type="transmembrane region" description="Helical" evidence="1">
    <location>
        <begin position="40"/>
        <end position="59"/>
    </location>
</feature>
<dbReference type="Proteomes" id="UP000253426">
    <property type="component" value="Unassembled WGS sequence"/>
</dbReference>
<proteinExistence type="predicted"/>
<keyword evidence="1" id="KW-0812">Transmembrane</keyword>
<accession>A0A366H6Z0</accession>
<organism evidence="2 3">
    <name type="scientific">Roseimicrobium gellanilyticum</name>
    <dbReference type="NCBI Taxonomy" id="748857"/>
    <lineage>
        <taxon>Bacteria</taxon>
        <taxon>Pseudomonadati</taxon>
        <taxon>Verrucomicrobiota</taxon>
        <taxon>Verrucomicrobiia</taxon>
        <taxon>Verrucomicrobiales</taxon>
        <taxon>Verrucomicrobiaceae</taxon>
        <taxon>Roseimicrobium</taxon>
    </lineage>
</organism>
<reference evidence="2 3" key="1">
    <citation type="submission" date="2018-06" db="EMBL/GenBank/DDBJ databases">
        <title>Genomic Encyclopedia of Type Strains, Phase IV (KMG-IV): sequencing the most valuable type-strain genomes for metagenomic binning, comparative biology and taxonomic classification.</title>
        <authorList>
            <person name="Goeker M."/>
        </authorList>
    </citation>
    <scope>NUCLEOTIDE SEQUENCE [LARGE SCALE GENOMIC DNA]</scope>
    <source>
        <strain evidence="2 3">DSM 25532</strain>
    </source>
</reference>
<sequence length="158" mass="17727">MKRAGLLVLGLVSFLIGSAILAWCAYGLFMPNDHFRFRLVEVPKLLLPVAMIWVGWWWMRGERMQSAVTYGSQIELTLDLNGPDFGTALEREKALDLKHRLEQVLAEGRLGEIDGEEFGDGACTIFIFTNSPTEASSAIQTFFHSEGIERYSLKTSPL</sequence>
<comment type="caution">
    <text evidence="2">The sequence shown here is derived from an EMBL/GenBank/DDBJ whole genome shotgun (WGS) entry which is preliminary data.</text>
</comment>
<name>A0A366H6Z0_9BACT</name>